<organism evidence="1 2">
    <name type="scientific">Coniosporium uncinatum</name>
    <dbReference type="NCBI Taxonomy" id="93489"/>
    <lineage>
        <taxon>Eukaryota</taxon>
        <taxon>Fungi</taxon>
        <taxon>Dikarya</taxon>
        <taxon>Ascomycota</taxon>
        <taxon>Pezizomycotina</taxon>
        <taxon>Dothideomycetes</taxon>
        <taxon>Dothideomycetes incertae sedis</taxon>
        <taxon>Coniosporium</taxon>
    </lineage>
</organism>
<evidence type="ECO:0000313" key="2">
    <source>
        <dbReference type="Proteomes" id="UP001186974"/>
    </source>
</evidence>
<name>A0ACC3DCI4_9PEZI</name>
<keyword evidence="2" id="KW-1185">Reference proteome</keyword>
<dbReference type="EMBL" id="JAWDJW010006342">
    <property type="protein sequence ID" value="KAK3065266.1"/>
    <property type="molecule type" value="Genomic_DNA"/>
</dbReference>
<sequence length="246" mass="26078">MHSTLVLLAFIGVAAASLQAHDWCHDDTAKAFVTLSANPQATAICSKFQTVNTQTRWSYIKVTSPSTQLKSTTLPASHKTVTTTPTAGATVTTTLPPFITHTAATKTTWGTTTPTITLTVRPTITVHISKRDADPAPAAATPTAVAKLLEASSDLQRAICWCWGKTAIQTTITAKTTITYRPVEFRTKTITPAAITDVVLGSAQAGVVTLTTIADDLRVTATVTSYWPVYTITKTVTAEAVTKTTA</sequence>
<proteinExistence type="predicted"/>
<reference evidence="1" key="1">
    <citation type="submission" date="2024-09" db="EMBL/GenBank/DDBJ databases">
        <title>Black Yeasts Isolated from many extreme environments.</title>
        <authorList>
            <person name="Coleine C."/>
            <person name="Stajich J.E."/>
            <person name="Selbmann L."/>
        </authorList>
    </citation>
    <scope>NUCLEOTIDE SEQUENCE</scope>
    <source>
        <strain evidence="1">CCFEE 5737</strain>
    </source>
</reference>
<accession>A0ACC3DCI4</accession>
<evidence type="ECO:0000313" key="1">
    <source>
        <dbReference type="EMBL" id="KAK3065266.1"/>
    </source>
</evidence>
<protein>
    <submittedName>
        <fullName evidence="1">Uncharacterized protein</fullName>
    </submittedName>
</protein>
<dbReference type="Proteomes" id="UP001186974">
    <property type="component" value="Unassembled WGS sequence"/>
</dbReference>
<gene>
    <name evidence="1" type="ORF">LTS18_003604</name>
</gene>
<comment type="caution">
    <text evidence="1">The sequence shown here is derived from an EMBL/GenBank/DDBJ whole genome shotgun (WGS) entry which is preliminary data.</text>
</comment>